<sequence>GPRNGKVVQRRQGVRLHHSGRGWRGSLRPPLRYSRRGVQVPRRGLQGLLRGLPGPQGHAGGQRLHAL</sequence>
<feature type="compositionally biased region" description="Basic residues" evidence="1">
    <location>
        <begin position="8"/>
        <end position="21"/>
    </location>
</feature>
<evidence type="ECO:0000256" key="1">
    <source>
        <dbReference type="SAM" id="MobiDB-lite"/>
    </source>
</evidence>
<feature type="non-terminal residue" evidence="2">
    <location>
        <position position="1"/>
    </location>
</feature>
<proteinExistence type="predicted"/>
<evidence type="ECO:0000313" key="2">
    <source>
        <dbReference type="EMBL" id="CAA9405164.1"/>
    </source>
</evidence>
<feature type="non-terminal residue" evidence="2">
    <location>
        <position position="67"/>
    </location>
</feature>
<feature type="region of interest" description="Disordered" evidence="1">
    <location>
        <begin position="1"/>
        <end position="30"/>
    </location>
</feature>
<accession>A0A6J4P3I6</accession>
<organism evidence="2">
    <name type="scientific">uncultured Rubrobacteraceae bacterium</name>
    <dbReference type="NCBI Taxonomy" id="349277"/>
    <lineage>
        <taxon>Bacteria</taxon>
        <taxon>Bacillati</taxon>
        <taxon>Actinomycetota</taxon>
        <taxon>Rubrobacteria</taxon>
        <taxon>Rubrobacterales</taxon>
        <taxon>Rubrobacteraceae</taxon>
        <taxon>environmental samples</taxon>
    </lineage>
</organism>
<dbReference type="AlphaFoldDB" id="A0A6J4P3I6"/>
<gene>
    <name evidence="2" type="ORF">AVDCRST_MAG22-1494</name>
</gene>
<reference evidence="2" key="1">
    <citation type="submission" date="2020-02" db="EMBL/GenBank/DDBJ databases">
        <authorList>
            <person name="Meier V. D."/>
        </authorList>
    </citation>
    <scope>NUCLEOTIDE SEQUENCE</scope>
    <source>
        <strain evidence="2">AVDCRST_MAG22</strain>
    </source>
</reference>
<protein>
    <submittedName>
        <fullName evidence="2">Cold shock protein of CSP family</fullName>
    </submittedName>
</protein>
<name>A0A6J4P3I6_9ACTN</name>
<feature type="region of interest" description="Disordered" evidence="1">
    <location>
        <begin position="42"/>
        <end position="67"/>
    </location>
</feature>
<dbReference type="EMBL" id="CADCUV010000062">
    <property type="protein sequence ID" value="CAA9405164.1"/>
    <property type="molecule type" value="Genomic_DNA"/>
</dbReference>
<feature type="compositionally biased region" description="Low complexity" evidence="1">
    <location>
        <begin position="42"/>
        <end position="56"/>
    </location>
</feature>